<keyword evidence="5 7" id="KW-0472">Membrane</keyword>
<evidence type="ECO:0000313" key="10">
    <source>
        <dbReference type="Proteomes" id="UP001152320"/>
    </source>
</evidence>
<evidence type="ECO:0000313" key="9">
    <source>
        <dbReference type="EMBL" id="KAJ8030871.1"/>
    </source>
</evidence>
<accession>A0A9Q1H3H1</accession>
<feature type="chain" id="PRO_5040168942" evidence="8">
    <location>
        <begin position="24"/>
        <end position="210"/>
    </location>
</feature>
<gene>
    <name evidence="9" type="ORF">HOLleu_27411</name>
</gene>
<dbReference type="PANTHER" id="PTHR11506">
    <property type="entry name" value="LYSOSOME-ASSOCIATED MEMBRANE GLYCOPROTEIN"/>
    <property type="match status" value="1"/>
</dbReference>
<dbReference type="Gene3D" id="2.40.160.110">
    <property type="match status" value="1"/>
</dbReference>
<evidence type="ECO:0000256" key="4">
    <source>
        <dbReference type="ARBA" id="ARBA00022989"/>
    </source>
</evidence>
<dbReference type="PROSITE" id="PS51257">
    <property type="entry name" value="PROKAR_LIPOPROTEIN"/>
    <property type="match status" value="1"/>
</dbReference>
<comment type="subcellular location">
    <subcellularLocation>
        <location evidence="1">Cell membrane</location>
        <topology evidence="1">Single-pass type I membrane protein</topology>
    </subcellularLocation>
</comment>
<feature type="transmembrane region" description="Helical" evidence="7">
    <location>
        <begin position="185"/>
        <end position="206"/>
    </location>
</feature>
<dbReference type="GO" id="GO:0072594">
    <property type="term" value="P:establishment of protein localization to organelle"/>
    <property type="evidence" value="ECO:0007669"/>
    <property type="project" value="TreeGrafter"/>
</dbReference>
<dbReference type="Proteomes" id="UP001152320">
    <property type="component" value="Chromosome 13"/>
</dbReference>
<dbReference type="AlphaFoldDB" id="A0A9Q1H3H1"/>
<evidence type="ECO:0000256" key="1">
    <source>
        <dbReference type="ARBA" id="ARBA00004251"/>
    </source>
</evidence>
<proteinExistence type="predicted"/>
<name>A0A9Q1H3H1_HOLLE</name>
<evidence type="ECO:0000256" key="5">
    <source>
        <dbReference type="ARBA" id="ARBA00023136"/>
    </source>
</evidence>
<protein>
    <submittedName>
        <fullName evidence="9">Uncharacterized protein</fullName>
    </submittedName>
</protein>
<keyword evidence="6" id="KW-0325">Glycoprotein</keyword>
<reference evidence="9" key="1">
    <citation type="submission" date="2021-10" db="EMBL/GenBank/DDBJ databases">
        <title>Tropical sea cucumber genome reveals ecological adaptation and Cuvierian tubules defense mechanism.</title>
        <authorList>
            <person name="Chen T."/>
        </authorList>
    </citation>
    <scope>NUCLEOTIDE SEQUENCE</scope>
    <source>
        <strain evidence="9">Nanhai2018</strain>
        <tissue evidence="9">Muscle</tissue>
    </source>
</reference>
<organism evidence="9 10">
    <name type="scientific">Holothuria leucospilota</name>
    <name type="common">Black long sea cucumber</name>
    <name type="synonym">Mertensiothuria leucospilota</name>
    <dbReference type="NCBI Taxonomy" id="206669"/>
    <lineage>
        <taxon>Eukaryota</taxon>
        <taxon>Metazoa</taxon>
        <taxon>Echinodermata</taxon>
        <taxon>Eleutherozoa</taxon>
        <taxon>Echinozoa</taxon>
        <taxon>Holothuroidea</taxon>
        <taxon>Aspidochirotacea</taxon>
        <taxon>Aspidochirotida</taxon>
        <taxon>Holothuriidae</taxon>
        <taxon>Holothuria</taxon>
    </lineage>
</organism>
<dbReference type="GO" id="GO:0031902">
    <property type="term" value="C:late endosome membrane"/>
    <property type="evidence" value="ECO:0007669"/>
    <property type="project" value="TreeGrafter"/>
</dbReference>
<dbReference type="GO" id="GO:0005765">
    <property type="term" value="C:lysosomal membrane"/>
    <property type="evidence" value="ECO:0007669"/>
    <property type="project" value="TreeGrafter"/>
</dbReference>
<keyword evidence="4 7" id="KW-1133">Transmembrane helix</keyword>
<dbReference type="InterPro" id="IPR002000">
    <property type="entry name" value="Lysosome-assoc_membr_glycop"/>
</dbReference>
<evidence type="ECO:0000256" key="8">
    <source>
        <dbReference type="SAM" id="SignalP"/>
    </source>
</evidence>
<dbReference type="EMBL" id="JAIZAY010000013">
    <property type="protein sequence ID" value="KAJ8030871.1"/>
    <property type="molecule type" value="Genomic_DNA"/>
</dbReference>
<evidence type="ECO:0000256" key="2">
    <source>
        <dbReference type="ARBA" id="ARBA00022692"/>
    </source>
</evidence>
<keyword evidence="2 7" id="KW-0812">Transmembrane</keyword>
<keyword evidence="3 8" id="KW-0732">Signal</keyword>
<sequence>MKNLLGILIIVIVGCKQWLLTGAETLLWNVTSGSDEVCMLMKMAVDITHPVYRTVSTIPKNAILSSGSQLESCPEDFAVLELSWTDKDFNWTMEMNFNVTESTYALTMIYGSVVNKGGSTRREWSYREYSYPVDVPVSSSIVCDYLWTRGGIFTEIRWQPFAQNTDGDFGPEKECQKRSLSSGSALSILIIAVVAVIAAIMVAVFVHNRR</sequence>
<keyword evidence="10" id="KW-1185">Reference proteome</keyword>
<dbReference type="GO" id="GO:0005886">
    <property type="term" value="C:plasma membrane"/>
    <property type="evidence" value="ECO:0007669"/>
    <property type="project" value="TreeGrafter"/>
</dbReference>
<evidence type="ECO:0000256" key="3">
    <source>
        <dbReference type="ARBA" id="ARBA00022729"/>
    </source>
</evidence>
<comment type="caution">
    <text evidence="9">The sequence shown here is derived from an EMBL/GenBank/DDBJ whole genome shotgun (WGS) entry which is preliminary data.</text>
</comment>
<dbReference type="PANTHER" id="PTHR11506:SF35">
    <property type="entry name" value="LYSOSOME-ASSOCIATED MEMBRANE GLYCOPROTEIN 5"/>
    <property type="match status" value="1"/>
</dbReference>
<feature type="signal peptide" evidence="8">
    <location>
        <begin position="1"/>
        <end position="23"/>
    </location>
</feature>
<evidence type="ECO:0000256" key="7">
    <source>
        <dbReference type="SAM" id="Phobius"/>
    </source>
</evidence>
<evidence type="ECO:0000256" key="6">
    <source>
        <dbReference type="ARBA" id="ARBA00023180"/>
    </source>
</evidence>